<sequence>MKRPSLVAIFAHPDDEAFGPAGTIAKYSKDYDTYLICATRGEAGENYLDNSTKSIGEIREEELRESAKLLGMKKVFFLDYEDGGLCNNKYHDIVDKVKSILDTIQPEILLTFELRGVSGHLDHVAIAMITYFLFYRLSYTKKMMSYVLMRDQTNQLRDYFIYVPHGFKRERVDEIVDVNKYWELKKQAISKHKSQQLDVSRMLQSMDDFPKEEYFLMHTKS</sequence>
<accession>A0A2M8EY89</accession>
<evidence type="ECO:0008006" key="3">
    <source>
        <dbReference type="Google" id="ProtNLM"/>
    </source>
</evidence>
<dbReference type="Pfam" id="PF02585">
    <property type="entry name" value="PIG-L"/>
    <property type="match status" value="1"/>
</dbReference>
<dbReference type="Gene3D" id="3.40.50.10320">
    <property type="entry name" value="LmbE-like"/>
    <property type="match status" value="1"/>
</dbReference>
<dbReference type="Proteomes" id="UP000231383">
    <property type="component" value="Unassembled WGS sequence"/>
</dbReference>
<dbReference type="EMBL" id="PFSC01000116">
    <property type="protein sequence ID" value="PJC31285.1"/>
    <property type="molecule type" value="Genomic_DNA"/>
</dbReference>
<name>A0A2M8EY89_9BACT</name>
<dbReference type="InterPro" id="IPR024078">
    <property type="entry name" value="LmbE-like_dom_sf"/>
</dbReference>
<comment type="caution">
    <text evidence="1">The sequence shown here is derived from an EMBL/GenBank/DDBJ whole genome shotgun (WGS) entry which is preliminary data.</text>
</comment>
<dbReference type="InterPro" id="IPR003737">
    <property type="entry name" value="GlcNAc_PI_deacetylase-related"/>
</dbReference>
<organism evidence="1 2">
    <name type="scientific">Candidatus Roizmanbacteria bacterium CG_4_9_14_0_2_um_filter_39_13</name>
    <dbReference type="NCBI Taxonomy" id="1974839"/>
    <lineage>
        <taxon>Bacteria</taxon>
        <taxon>Candidatus Roizmaniibacteriota</taxon>
    </lineage>
</organism>
<proteinExistence type="predicted"/>
<dbReference type="GO" id="GO:0016811">
    <property type="term" value="F:hydrolase activity, acting on carbon-nitrogen (but not peptide) bonds, in linear amides"/>
    <property type="evidence" value="ECO:0007669"/>
    <property type="project" value="TreeGrafter"/>
</dbReference>
<reference evidence="2" key="1">
    <citation type="submission" date="2017-09" db="EMBL/GenBank/DDBJ databases">
        <title>Depth-based differentiation of microbial function through sediment-hosted aquifers and enrichment of novel symbionts in the deep terrestrial subsurface.</title>
        <authorList>
            <person name="Probst A.J."/>
            <person name="Ladd B."/>
            <person name="Jarett J.K."/>
            <person name="Geller-Mcgrath D.E."/>
            <person name="Sieber C.M.K."/>
            <person name="Emerson J.B."/>
            <person name="Anantharaman K."/>
            <person name="Thomas B.C."/>
            <person name="Malmstrom R."/>
            <person name="Stieglmeier M."/>
            <person name="Klingl A."/>
            <person name="Woyke T."/>
            <person name="Ryan C.M."/>
            <person name="Banfield J.F."/>
        </authorList>
    </citation>
    <scope>NUCLEOTIDE SEQUENCE [LARGE SCALE GENOMIC DNA]</scope>
</reference>
<gene>
    <name evidence="1" type="ORF">CO051_04225</name>
</gene>
<dbReference type="PANTHER" id="PTHR12993:SF11">
    <property type="entry name" value="N-ACETYLGLUCOSAMINYL-PHOSPHATIDYLINOSITOL DE-N-ACETYLASE"/>
    <property type="match status" value="1"/>
</dbReference>
<dbReference type="AlphaFoldDB" id="A0A2M8EY89"/>
<dbReference type="SUPFAM" id="SSF102588">
    <property type="entry name" value="LmbE-like"/>
    <property type="match status" value="1"/>
</dbReference>
<evidence type="ECO:0000313" key="2">
    <source>
        <dbReference type="Proteomes" id="UP000231383"/>
    </source>
</evidence>
<evidence type="ECO:0000313" key="1">
    <source>
        <dbReference type="EMBL" id="PJC31285.1"/>
    </source>
</evidence>
<protein>
    <recommendedName>
        <fullName evidence="3">PIG-L family deacetylase</fullName>
    </recommendedName>
</protein>
<dbReference type="PANTHER" id="PTHR12993">
    <property type="entry name" value="N-ACETYLGLUCOSAMINYL-PHOSPHATIDYLINOSITOL DE-N-ACETYLASE-RELATED"/>
    <property type="match status" value="1"/>
</dbReference>